<proteinExistence type="predicted"/>
<dbReference type="GO" id="GO:0016787">
    <property type="term" value="F:hydrolase activity"/>
    <property type="evidence" value="ECO:0007669"/>
    <property type="project" value="UniProtKB-KW"/>
</dbReference>
<dbReference type="Gene3D" id="2.30.30.370">
    <property type="entry name" value="FAH"/>
    <property type="match status" value="1"/>
</dbReference>
<dbReference type="Pfam" id="PF01557">
    <property type="entry name" value="FAA_hydrolase"/>
    <property type="match status" value="1"/>
</dbReference>
<dbReference type="GO" id="GO:1901023">
    <property type="term" value="P:4-hydroxyphenylacetate catabolic process"/>
    <property type="evidence" value="ECO:0007669"/>
    <property type="project" value="InterPro"/>
</dbReference>
<keyword evidence="1" id="KW-0479">Metal-binding</keyword>
<dbReference type="Proteomes" id="UP000825179">
    <property type="component" value="Chromosome"/>
</dbReference>
<keyword evidence="3" id="KW-0413">Isomerase</keyword>
<dbReference type="InterPro" id="IPR036663">
    <property type="entry name" value="Fumarylacetoacetase_C_sf"/>
</dbReference>
<dbReference type="OrthoDB" id="9805307at2"/>
<reference evidence="4 6" key="2">
    <citation type="journal article" date="2020" name="Extremophiles">
        <title>Genomic analysis of Caldalkalibacillus thermarum TA2.A1 reveals aerobic alkaliphilic metabolism and evolutionary hallmarks linking alkaliphilic bacteria and plant life.</title>
        <authorList>
            <person name="de Jong S.I."/>
            <person name="van den Broek M.A."/>
            <person name="Merkel A.Y."/>
            <person name="de la Torre Cortes P."/>
            <person name="Kalamorz F."/>
            <person name="Cook G.M."/>
            <person name="van Loosdrecht M.C.M."/>
            <person name="McMillan D.G.G."/>
        </authorList>
    </citation>
    <scope>NUCLEOTIDE SEQUENCE [LARGE SCALE GENOMIC DNA]</scope>
    <source>
        <strain evidence="4 6">TA2.A1</strain>
    </source>
</reference>
<accession>F5L6B5</accession>
<dbReference type="GO" id="GO:0018800">
    <property type="term" value="F:5-oxopent-3-ene-1,2,5-tricarboxylate decarboxylase activity"/>
    <property type="evidence" value="ECO:0007669"/>
    <property type="project" value="InterPro"/>
</dbReference>
<evidence type="ECO:0000313" key="5">
    <source>
        <dbReference type="Proteomes" id="UP000010716"/>
    </source>
</evidence>
<protein>
    <submittedName>
        <fullName evidence="3">4-hydroxyphenylacetate degradation bifunctional isomerase/decarboxylase,HpaG2 subunit</fullName>
    </submittedName>
    <submittedName>
        <fullName evidence="4">Fumarylacetoacetate hydrolase family protein</fullName>
    </submittedName>
</protein>
<evidence type="ECO:0000256" key="1">
    <source>
        <dbReference type="ARBA" id="ARBA00022723"/>
    </source>
</evidence>
<reference evidence="3 5" key="1">
    <citation type="journal article" date="2011" name="J. Bacteriol.">
        <title>Draft genome sequence of the thermoalkaliphilic Caldalkalibacillus thermarum strain TA2.A1.</title>
        <authorList>
            <person name="Kalamorz F."/>
            <person name="Keis S."/>
            <person name="McMillan D.G."/>
            <person name="Olsson K."/>
            <person name="Stanton J.A."/>
            <person name="Stockwell P."/>
            <person name="Black M.A."/>
            <person name="Klingeman D.M."/>
            <person name="Land M.L."/>
            <person name="Han C.S."/>
            <person name="Martin S.L."/>
            <person name="Becher S.A."/>
            <person name="Peddie C.J."/>
            <person name="Morgan H.W."/>
            <person name="Matthies D."/>
            <person name="Preiss L."/>
            <person name="Meier T."/>
            <person name="Brown S.D."/>
            <person name="Cook G.M."/>
        </authorList>
    </citation>
    <scope>NUCLEOTIDE SEQUENCE [LARGE SCALE GENOMIC DNA]</scope>
    <source>
        <strain evidence="3 5">TA2.A1</strain>
    </source>
</reference>
<organism evidence="3 5">
    <name type="scientific">Caldalkalibacillus thermarum (strain TA2.A1)</name>
    <dbReference type="NCBI Taxonomy" id="986075"/>
    <lineage>
        <taxon>Bacteria</taxon>
        <taxon>Bacillati</taxon>
        <taxon>Bacillota</taxon>
        <taxon>Bacilli</taxon>
        <taxon>Bacillales</taxon>
        <taxon>Bacillaceae</taxon>
        <taxon>Caldalkalibacillus</taxon>
    </lineage>
</organism>
<dbReference type="EMBL" id="AFCE01000123">
    <property type="protein sequence ID" value="EGL83115.1"/>
    <property type="molecule type" value="Genomic_DNA"/>
</dbReference>
<gene>
    <name evidence="3" type="ORF">CathTA2_1328</name>
    <name evidence="4" type="ORF">HUR95_08540</name>
</gene>
<name>F5L6B5_CALTT</name>
<dbReference type="AlphaFoldDB" id="F5L6B5"/>
<dbReference type="eggNOG" id="COG0179">
    <property type="taxonomic scope" value="Bacteria"/>
</dbReference>
<sequence>MKHVRFIAEGRLQRGTYADGMITTPAGKQYQEAGIDVWLPPVEPNKIIGLALNYADHAEELGLEKPAEPVLFIKPNSSVVGHKAPVYYPDGATYMHYENELAVVIGREGRFIKREHALDYVCGYTIANDVTVRDFVNNFYRPPVRAKGHDTFGPIGPVLVDKEDIPDITNVELRTYVNNELRQQGNTRDLMYTIPELIEFISSFMTLEPGDIILTGTPKGISHVYPGDVMRLEIEGIGVLENPVLDGRTEQ</sequence>
<dbReference type="SUPFAM" id="SSF56529">
    <property type="entry name" value="FAH"/>
    <property type="match status" value="1"/>
</dbReference>
<dbReference type="GO" id="GO:0008704">
    <property type="term" value="F:5-carboxymethyl-2-hydroxymuconate delta-isomerase activity"/>
    <property type="evidence" value="ECO:0007669"/>
    <property type="project" value="InterPro"/>
</dbReference>
<keyword evidence="6" id="KW-1185">Reference proteome</keyword>
<dbReference type="InterPro" id="IPR012684">
    <property type="entry name" value="HPA_isomer/decarb_C"/>
</dbReference>
<dbReference type="KEGG" id="cthu:HUR95_08540"/>
<dbReference type="NCBIfam" id="TIGR02303">
    <property type="entry name" value="HpaG-C-term"/>
    <property type="match status" value="1"/>
</dbReference>
<dbReference type="RefSeq" id="WP_007504263.1">
    <property type="nucleotide sequence ID" value="NZ_AFCE01000123.1"/>
</dbReference>
<dbReference type="FunFam" id="3.90.850.10:FF:000002">
    <property type="entry name" value="2-hydroxyhepta-2,4-diene-1,7-dioate isomerase"/>
    <property type="match status" value="1"/>
</dbReference>
<dbReference type="Proteomes" id="UP000010716">
    <property type="component" value="Unassembled WGS sequence"/>
</dbReference>
<evidence type="ECO:0000313" key="4">
    <source>
        <dbReference type="EMBL" id="QZT32470.1"/>
    </source>
</evidence>
<dbReference type="PANTHER" id="PTHR11820:SF114">
    <property type="entry name" value="4-HYDROXYPHENYLACETATE CATABOLISM PROTEIN"/>
    <property type="match status" value="1"/>
</dbReference>
<reference evidence="4" key="3">
    <citation type="submission" date="2021-08" db="EMBL/GenBank/DDBJ databases">
        <authorList>
            <person name="de Jong S."/>
            <person name="van den Broek M."/>
            <person name="Merkel A."/>
            <person name="de la Torre Cortes P."/>
            <person name="Kalamorz F."/>
            <person name="Cook G."/>
            <person name="van Loosdrecht M."/>
            <person name="McMillan D."/>
        </authorList>
    </citation>
    <scope>NUCLEOTIDE SEQUENCE</scope>
    <source>
        <strain evidence="4">TA2.A1</strain>
    </source>
</reference>
<evidence type="ECO:0000313" key="3">
    <source>
        <dbReference type="EMBL" id="EGL83115.1"/>
    </source>
</evidence>
<dbReference type="PANTHER" id="PTHR11820">
    <property type="entry name" value="ACYLPYRUVASE"/>
    <property type="match status" value="1"/>
</dbReference>
<evidence type="ECO:0000259" key="2">
    <source>
        <dbReference type="Pfam" id="PF01557"/>
    </source>
</evidence>
<feature type="domain" description="Fumarylacetoacetase-like C-terminal" evidence="2">
    <location>
        <begin position="46"/>
        <end position="244"/>
    </location>
</feature>
<dbReference type="GO" id="GO:0046872">
    <property type="term" value="F:metal ion binding"/>
    <property type="evidence" value="ECO:0007669"/>
    <property type="project" value="UniProtKB-KW"/>
</dbReference>
<dbReference type="Gene3D" id="3.90.850.10">
    <property type="entry name" value="Fumarylacetoacetase-like, C-terminal domain"/>
    <property type="match status" value="1"/>
</dbReference>
<evidence type="ECO:0000313" key="6">
    <source>
        <dbReference type="Proteomes" id="UP000825179"/>
    </source>
</evidence>
<keyword evidence="4" id="KW-0378">Hydrolase</keyword>
<dbReference type="InterPro" id="IPR011234">
    <property type="entry name" value="Fumarylacetoacetase-like_C"/>
</dbReference>
<dbReference type="EMBL" id="CP082237">
    <property type="protein sequence ID" value="QZT32470.1"/>
    <property type="molecule type" value="Genomic_DNA"/>
</dbReference>